<name>A0A0G0UQB1_9BACT</name>
<dbReference type="InterPro" id="IPR029058">
    <property type="entry name" value="AB_hydrolase_fold"/>
</dbReference>
<dbReference type="EMBL" id="LCAL01000003">
    <property type="protein sequence ID" value="KKR90953.1"/>
    <property type="molecule type" value="Genomic_DNA"/>
</dbReference>
<sequence length="170" mass="19121">MVTIIIPGYSAHNKDWLEETAKSVKSDGEIRPIYWGHWEDPDIKFDAAEKANLLDGITGKRVVDIIAKSVGTLVASLVIEKSPEKIRKVIFCGMPLNDINEDRKEVIKNALGKIPAENIICIQNEEDPHGGTDAVKMFLSGFASDIRIISMQRADHEYFYQDEFNKFLLG</sequence>
<proteinExistence type="predicted"/>
<comment type="caution">
    <text evidence="1">The sequence shown here is derived from an EMBL/GenBank/DDBJ whole genome shotgun (WGS) entry which is preliminary data.</text>
</comment>
<dbReference type="Proteomes" id="UP000034275">
    <property type="component" value="Unassembled WGS sequence"/>
</dbReference>
<dbReference type="Gene3D" id="3.40.50.1820">
    <property type="entry name" value="alpha/beta hydrolase"/>
    <property type="match status" value="1"/>
</dbReference>
<evidence type="ECO:0000313" key="2">
    <source>
        <dbReference type="Proteomes" id="UP000034275"/>
    </source>
</evidence>
<accession>A0A0G0UQB1</accession>
<dbReference type="AlphaFoldDB" id="A0A0G0UQB1"/>
<protein>
    <recommendedName>
        <fullName evidence="3">Alpha/beta hydrolase</fullName>
    </recommendedName>
</protein>
<gene>
    <name evidence="1" type="ORF">UU39_C0003G0003</name>
</gene>
<evidence type="ECO:0008006" key="3">
    <source>
        <dbReference type="Google" id="ProtNLM"/>
    </source>
</evidence>
<evidence type="ECO:0000313" key="1">
    <source>
        <dbReference type="EMBL" id="KKR90953.1"/>
    </source>
</evidence>
<reference evidence="1 2" key="1">
    <citation type="journal article" date="2015" name="Nature">
        <title>rRNA introns, odd ribosomes, and small enigmatic genomes across a large radiation of phyla.</title>
        <authorList>
            <person name="Brown C.T."/>
            <person name="Hug L.A."/>
            <person name="Thomas B.C."/>
            <person name="Sharon I."/>
            <person name="Castelle C.J."/>
            <person name="Singh A."/>
            <person name="Wilkins M.J."/>
            <person name="Williams K.H."/>
            <person name="Banfield J.F."/>
        </authorList>
    </citation>
    <scope>NUCLEOTIDE SEQUENCE [LARGE SCALE GENOMIC DNA]</scope>
</reference>
<organism evidence="1 2">
    <name type="scientific">Candidatus Woesebacteria bacterium GW2011_GWD1_41_12</name>
    <dbReference type="NCBI Taxonomy" id="1618593"/>
    <lineage>
        <taxon>Bacteria</taxon>
        <taxon>Candidatus Woeseibacteriota</taxon>
    </lineage>
</organism>
<dbReference type="SUPFAM" id="SSF53474">
    <property type="entry name" value="alpha/beta-Hydrolases"/>
    <property type="match status" value="1"/>
</dbReference>